<dbReference type="NCBIfam" id="TIGR03263">
    <property type="entry name" value="guanyl_kin"/>
    <property type="match status" value="1"/>
</dbReference>
<evidence type="ECO:0000256" key="5">
    <source>
        <dbReference type="ARBA" id="ARBA00022679"/>
    </source>
</evidence>
<feature type="binding site" evidence="11">
    <location>
        <begin position="12"/>
        <end position="19"/>
    </location>
    <ligand>
        <name>ATP</name>
        <dbReference type="ChEBI" id="CHEBI:30616"/>
    </ligand>
</feature>
<dbReference type="RefSeq" id="WP_079495127.1">
    <property type="nucleotide sequence ID" value="NZ_FUZT01000015.1"/>
</dbReference>
<evidence type="ECO:0000256" key="7">
    <source>
        <dbReference type="ARBA" id="ARBA00022777"/>
    </source>
</evidence>
<dbReference type="GO" id="GO:0004385">
    <property type="term" value="F:GMP kinase activity"/>
    <property type="evidence" value="ECO:0007669"/>
    <property type="project" value="UniProtKB-UniRule"/>
</dbReference>
<keyword evidence="6 11" id="KW-0547">Nucleotide-binding</keyword>
<organism evidence="13 14">
    <name type="scientific">Maledivibacter halophilus</name>
    <dbReference type="NCBI Taxonomy" id="36842"/>
    <lineage>
        <taxon>Bacteria</taxon>
        <taxon>Bacillati</taxon>
        <taxon>Bacillota</taxon>
        <taxon>Clostridia</taxon>
        <taxon>Peptostreptococcales</taxon>
        <taxon>Caminicellaceae</taxon>
        <taxon>Maledivibacter</taxon>
    </lineage>
</organism>
<keyword evidence="7 11" id="KW-0418">Kinase</keyword>
<dbReference type="InterPro" id="IPR017665">
    <property type="entry name" value="Guanylate_kinase"/>
</dbReference>
<protein>
    <recommendedName>
        <fullName evidence="4 11">Guanylate kinase</fullName>
        <ecNumber evidence="3 11">2.7.4.8</ecNumber>
    </recommendedName>
    <alternativeName>
        <fullName evidence="9 11">GMP kinase</fullName>
    </alternativeName>
</protein>
<evidence type="ECO:0000259" key="12">
    <source>
        <dbReference type="PROSITE" id="PS50052"/>
    </source>
</evidence>
<evidence type="ECO:0000256" key="9">
    <source>
        <dbReference type="ARBA" id="ARBA00030128"/>
    </source>
</evidence>
<keyword evidence="14" id="KW-1185">Reference proteome</keyword>
<evidence type="ECO:0000256" key="11">
    <source>
        <dbReference type="HAMAP-Rule" id="MF_00328"/>
    </source>
</evidence>
<evidence type="ECO:0000256" key="1">
    <source>
        <dbReference type="ARBA" id="ARBA00003531"/>
    </source>
</evidence>
<dbReference type="AlphaFoldDB" id="A0A1T5MGA1"/>
<dbReference type="InterPro" id="IPR027417">
    <property type="entry name" value="P-loop_NTPase"/>
</dbReference>
<dbReference type="Pfam" id="PF00625">
    <property type="entry name" value="Guanylate_kin"/>
    <property type="match status" value="1"/>
</dbReference>
<evidence type="ECO:0000256" key="3">
    <source>
        <dbReference type="ARBA" id="ARBA00012961"/>
    </source>
</evidence>
<evidence type="ECO:0000256" key="8">
    <source>
        <dbReference type="ARBA" id="ARBA00022840"/>
    </source>
</evidence>
<evidence type="ECO:0000256" key="4">
    <source>
        <dbReference type="ARBA" id="ARBA00016296"/>
    </source>
</evidence>
<dbReference type="GO" id="GO:0005829">
    <property type="term" value="C:cytosol"/>
    <property type="evidence" value="ECO:0007669"/>
    <property type="project" value="TreeGrafter"/>
</dbReference>
<dbReference type="InterPro" id="IPR020590">
    <property type="entry name" value="Guanylate_kinase_CS"/>
</dbReference>
<dbReference type="Gene3D" id="3.30.63.10">
    <property type="entry name" value="Guanylate Kinase phosphate binding domain"/>
    <property type="match status" value="1"/>
</dbReference>
<comment type="similarity">
    <text evidence="2 11">Belongs to the guanylate kinase family.</text>
</comment>
<dbReference type="InterPro" id="IPR008144">
    <property type="entry name" value="Guanylate_kin-like_dom"/>
</dbReference>
<dbReference type="Proteomes" id="UP000190285">
    <property type="component" value="Unassembled WGS sequence"/>
</dbReference>
<evidence type="ECO:0000256" key="6">
    <source>
        <dbReference type="ARBA" id="ARBA00022741"/>
    </source>
</evidence>
<name>A0A1T5MGA1_9FIRM</name>
<evidence type="ECO:0000313" key="14">
    <source>
        <dbReference type="Proteomes" id="UP000190285"/>
    </source>
</evidence>
<comment type="function">
    <text evidence="1 11">Essential for recycling GMP and indirectly, cGMP.</text>
</comment>
<keyword evidence="5 11" id="KW-0808">Transferase</keyword>
<dbReference type="EMBL" id="FUZT01000015">
    <property type="protein sequence ID" value="SKC87257.1"/>
    <property type="molecule type" value="Genomic_DNA"/>
</dbReference>
<dbReference type="STRING" id="36842.SAMN02194393_04678"/>
<evidence type="ECO:0000313" key="13">
    <source>
        <dbReference type="EMBL" id="SKC87257.1"/>
    </source>
</evidence>
<dbReference type="GO" id="GO:0005524">
    <property type="term" value="F:ATP binding"/>
    <property type="evidence" value="ECO:0007669"/>
    <property type="project" value="UniProtKB-UniRule"/>
</dbReference>
<feature type="domain" description="Guanylate kinase-like" evidence="12">
    <location>
        <begin position="5"/>
        <end position="183"/>
    </location>
</feature>
<keyword evidence="8 11" id="KW-0067">ATP-binding</keyword>
<proteinExistence type="inferred from homology"/>
<keyword evidence="11" id="KW-0963">Cytoplasm</keyword>
<dbReference type="EC" id="2.7.4.8" evidence="3 11"/>
<dbReference type="PANTHER" id="PTHR23117">
    <property type="entry name" value="GUANYLATE KINASE-RELATED"/>
    <property type="match status" value="1"/>
</dbReference>
<evidence type="ECO:0000256" key="10">
    <source>
        <dbReference type="ARBA" id="ARBA00048594"/>
    </source>
</evidence>
<dbReference type="PROSITE" id="PS00856">
    <property type="entry name" value="GUANYLATE_KINASE_1"/>
    <property type="match status" value="1"/>
</dbReference>
<dbReference type="PANTHER" id="PTHR23117:SF13">
    <property type="entry name" value="GUANYLATE KINASE"/>
    <property type="match status" value="1"/>
</dbReference>
<comment type="catalytic activity">
    <reaction evidence="10 11">
        <text>GMP + ATP = GDP + ADP</text>
        <dbReference type="Rhea" id="RHEA:20780"/>
        <dbReference type="ChEBI" id="CHEBI:30616"/>
        <dbReference type="ChEBI" id="CHEBI:58115"/>
        <dbReference type="ChEBI" id="CHEBI:58189"/>
        <dbReference type="ChEBI" id="CHEBI:456216"/>
        <dbReference type="EC" id="2.7.4.8"/>
    </reaction>
</comment>
<dbReference type="PROSITE" id="PS50052">
    <property type="entry name" value="GUANYLATE_KINASE_2"/>
    <property type="match status" value="1"/>
</dbReference>
<comment type="subcellular location">
    <subcellularLocation>
        <location evidence="11">Cytoplasm</location>
    </subcellularLocation>
</comment>
<reference evidence="13 14" key="1">
    <citation type="submission" date="2017-02" db="EMBL/GenBank/DDBJ databases">
        <authorList>
            <person name="Peterson S.W."/>
        </authorList>
    </citation>
    <scope>NUCLEOTIDE SEQUENCE [LARGE SCALE GENOMIC DNA]</scope>
    <source>
        <strain evidence="13 14">M1</strain>
    </source>
</reference>
<dbReference type="FunFam" id="3.30.63.10:FF:000002">
    <property type="entry name" value="Guanylate kinase 1"/>
    <property type="match status" value="1"/>
</dbReference>
<dbReference type="HAMAP" id="MF_00328">
    <property type="entry name" value="Guanylate_kinase"/>
    <property type="match status" value="1"/>
</dbReference>
<accession>A0A1T5MGA1</accession>
<sequence length="204" mass="23670">MKKKGSLFVVCGPSGVGKGTVCKELLRVRPEIKLSISATTRERRKGEIDGVNYYFLKRNKFEQMIENDEFLEYAKVYDNLYGTPKKYVLEELNKGNDIILEIDPQGAMQIKEKFSDGIFVFLLPPSMEVLRNRIIERGRDSKENIKKRLKCAYEEFDFIREYDYYIINDDLSGAVNSLIAIIEAEGCRVKGDVLEIIRKYKEEI</sequence>
<dbReference type="SUPFAM" id="SSF52540">
    <property type="entry name" value="P-loop containing nucleoside triphosphate hydrolases"/>
    <property type="match status" value="1"/>
</dbReference>
<gene>
    <name evidence="11" type="primary">gmk</name>
    <name evidence="13" type="ORF">SAMN02194393_04678</name>
</gene>
<evidence type="ECO:0000256" key="2">
    <source>
        <dbReference type="ARBA" id="ARBA00005790"/>
    </source>
</evidence>
<dbReference type="Gene3D" id="3.40.50.300">
    <property type="entry name" value="P-loop containing nucleotide triphosphate hydrolases"/>
    <property type="match status" value="1"/>
</dbReference>
<dbReference type="SMART" id="SM00072">
    <property type="entry name" value="GuKc"/>
    <property type="match status" value="1"/>
</dbReference>
<dbReference type="OrthoDB" id="9808150at2"/>
<dbReference type="CDD" id="cd00071">
    <property type="entry name" value="GMPK"/>
    <property type="match status" value="1"/>
</dbReference>
<dbReference type="InterPro" id="IPR008145">
    <property type="entry name" value="GK/Ca_channel_bsu"/>
</dbReference>